<evidence type="ECO:0000256" key="5">
    <source>
        <dbReference type="ARBA" id="ARBA00023157"/>
    </source>
</evidence>
<dbReference type="Gene3D" id="1.10.110.10">
    <property type="entry name" value="Plant lipid-transfer and hydrophobic proteins"/>
    <property type="match status" value="1"/>
</dbReference>
<evidence type="ECO:0000256" key="4">
    <source>
        <dbReference type="ARBA" id="ARBA00022729"/>
    </source>
</evidence>
<gene>
    <name evidence="11" type="ORF">AQUCO_00900072v1</name>
</gene>
<comment type="subcellular location">
    <subcellularLocation>
        <location evidence="1">Cell membrane</location>
        <topology evidence="1">Lipid-anchor</topology>
        <topology evidence="1">GPI-anchor</topology>
    </subcellularLocation>
</comment>
<dbReference type="PANTHER" id="PTHR33044">
    <property type="entry name" value="BIFUNCTIONAL INHIBITOR/LIPID-TRANSFER PROTEIN/SEED STORAGE 2S ALBUMIN SUPERFAMILY PROTEIN-RELATED"/>
    <property type="match status" value="1"/>
</dbReference>
<dbReference type="InterPro" id="IPR016140">
    <property type="entry name" value="Bifunc_inhib/LTP/seed_store"/>
</dbReference>
<dbReference type="SUPFAM" id="SSF47699">
    <property type="entry name" value="Bifunctional inhibitor/lipid-transfer protein/seed storage 2S albumin"/>
    <property type="match status" value="1"/>
</dbReference>
<dbReference type="FunFam" id="1.10.110.10:FF:000001">
    <property type="entry name" value="Bifunctional inhibitor/lipid-transfer protein/seed storage 2S albumin superfamily protein"/>
    <property type="match status" value="1"/>
</dbReference>
<feature type="transmembrane region" description="Helical" evidence="9">
    <location>
        <begin position="12"/>
        <end position="29"/>
    </location>
</feature>
<evidence type="ECO:0000313" key="12">
    <source>
        <dbReference type="Proteomes" id="UP000230069"/>
    </source>
</evidence>
<dbReference type="InterPro" id="IPR043325">
    <property type="entry name" value="LTSS"/>
</dbReference>
<dbReference type="GO" id="GO:0005886">
    <property type="term" value="C:plasma membrane"/>
    <property type="evidence" value="ECO:0007669"/>
    <property type="project" value="UniProtKB-SubCell"/>
</dbReference>
<reference evidence="11 12" key="1">
    <citation type="submission" date="2017-09" db="EMBL/GenBank/DDBJ databases">
        <title>WGS assembly of Aquilegia coerulea Goldsmith.</title>
        <authorList>
            <person name="Hodges S."/>
            <person name="Kramer E."/>
            <person name="Nordborg M."/>
            <person name="Tomkins J."/>
            <person name="Borevitz J."/>
            <person name="Derieg N."/>
            <person name="Yan J."/>
            <person name="Mihaltcheva S."/>
            <person name="Hayes R.D."/>
            <person name="Rokhsar D."/>
        </authorList>
    </citation>
    <scope>NUCLEOTIDE SEQUENCE [LARGE SCALE GENOMIC DNA]</scope>
    <source>
        <strain evidence="12">cv. Goldsmith</strain>
    </source>
</reference>
<proteinExistence type="inferred from homology"/>
<dbReference type="STRING" id="218851.A0A2G5EC08"/>
<keyword evidence="7" id="KW-0449">Lipoprotein</keyword>
<dbReference type="InParanoid" id="A0A2G5EC08"/>
<protein>
    <recommendedName>
        <fullName evidence="10">Bifunctional inhibitor/plant lipid transfer protein/seed storage helical domain-containing protein</fullName>
    </recommendedName>
</protein>
<dbReference type="FunCoup" id="A0A2G5EC08">
    <property type="interactions" value="384"/>
</dbReference>
<keyword evidence="3" id="KW-0336">GPI-anchor</keyword>
<feature type="region of interest" description="Disordered" evidence="8">
    <location>
        <begin position="138"/>
        <end position="161"/>
    </location>
</feature>
<keyword evidence="9" id="KW-0472">Membrane</keyword>
<organism evidence="11 12">
    <name type="scientific">Aquilegia coerulea</name>
    <name type="common">Rocky mountain columbine</name>
    <dbReference type="NCBI Taxonomy" id="218851"/>
    <lineage>
        <taxon>Eukaryota</taxon>
        <taxon>Viridiplantae</taxon>
        <taxon>Streptophyta</taxon>
        <taxon>Embryophyta</taxon>
        <taxon>Tracheophyta</taxon>
        <taxon>Spermatophyta</taxon>
        <taxon>Magnoliopsida</taxon>
        <taxon>Ranunculales</taxon>
        <taxon>Ranunculaceae</taxon>
        <taxon>Thalictroideae</taxon>
        <taxon>Aquilegia</taxon>
    </lineage>
</organism>
<dbReference type="InterPro" id="IPR036312">
    <property type="entry name" value="Bifun_inhib/LTP/seed_sf"/>
</dbReference>
<sequence>MATQLRSSKYVYVLIMLMFVLLGMVFDFVQCDEREECTNQLIGLSTCLPYVGGTAKAPTLDCCRGMKEVLAKSKKCLCLLVKNRNDPTLGLKINATLALNLPSICKSDVTIADCPALLHLPPNSPDAQVFQQFEKSLHKSSPTPADAHPANSTSTAASGSRGMELKTVGQISLWLLTSLLIVG</sequence>
<dbReference type="AlphaFoldDB" id="A0A2G5EC08"/>
<dbReference type="Pfam" id="PF14368">
    <property type="entry name" value="LTP_2"/>
    <property type="match status" value="1"/>
</dbReference>
<evidence type="ECO:0000256" key="6">
    <source>
        <dbReference type="ARBA" id="ARBA00023180"/>
    </source>
</evidence>
<keyword evidence="6" id="KW-0325">Glycoprotein</keyword>
<dbReference type="Proteomes" id="UP000230069">
    <property type="component" value="Unassembled WGS sequence"/>
</dbReference>
<keyword evidence="12" id="KW-1185">Reference proteome</keyword>
<feature type="domain" description="Bifunctional inhibitor/plant lipid transfer protein/seed storage helical" evidence="10">
    <location>
        <begin position="33"/>
        <end position="114"/>
    </location>
</feature>
<keyword evidence="4" id="KW-0732">Signal</keyword>
<evidence type="ECO:0000259" key="10">
    <source>
        <dbReference type="Pfam" id="PF14368"/>
    </source>
</evidence>
<comment type="similarity">
    <text evidence="2">Belongs to the plant LTP family.</text>
</comment>
<accession>A0A2G5EC08</accession>
<evidence type="ECO:0000256" key="2">
    <source>
        <dbReference type="ARBA" id="ARBA00009748"/>
    </source>
</evidence>
<evidence type="ECO:0000256" key="8">
    <source>
        <dbReference type="SAM" id="MobiDB-lite"/>
    </source>
</evidence>
<evidence type="ECO:0000256" key="7">
    <source>
        <dbReference type="ARBA" id="ARBA00023288"/>
    </source>
</evidence>
<name>A0A2G5EC08_AQUCA</name>
<evidence type="ECO:0000256" key="3">
    <source>
        <dbReference type="ARBA" id="ARBA00022622"/>
    </source>
</evidence>
<dbReference type="GO" id="GO:0098552">
    <property type="term" value="C:side of membrane"/>
    <property type="evidence" value="ECO:0007669"/>
    <property type="project" value="UniProtKB-KW"/>
</dbReference>
<keyword evidence="9" id="KW-1133">Transmembrane helix</keyword>
<keyword evidence="5" id="KW-1015">Disulfide bond</keyword>
<keyword evidence="9" id="KW-0812">Transmembrane</keyword>
<dbReference type="OrthoDB" id="1938537at2759"/>
<evidence type="ECO:0000313" key="11">
    <source>
        <dbReference type="EMBL" id="PIA53241.1"/>
    </source>
</evidence>
<evidence type="ECO:0000256" key="1">
    <source>
        <dbReference type="ARBA" id="ARBA00004609"/>
    </source>
</evidence>
<dbReference type="EMBL" id="KZ305026">
    <property type="protein sequence ID" value="PIA53241.1"/>
    <property type="molecule type" value="Genomic_DNA"/>
</dbReference>
<dbReference type="CDD" id="cd00010">
    <property type="entry name" value="AAI_LTSS"/>
    <property type="match status" value="1"/>
</dbReference>
<evidence type="ECO:0000256" key="9">
    <source>
        <dbReference type="SAM" id="Phobius"/>
    </source>
</evidence>